<dbReference type="AlphaFoldDB" id="A0A1K1U268"/>
<evidence type="ECO:0000259" key="1">
    <source>
        <dbReference type="Pfam" id="PF05899"/>
    </source>
</evidence>
<dbReference type="InterPro" id="IPR014710">
    <property type="entry name" value="RmlC-like_jellyroll"/>
</dbReference>
<dbReference type="CDD" id="cd02227">
    <property type="entry name" value="cupin_TM1112-like"/>
    <property type="match status" value="1"/>
</dbReference>
<evidence type="ECO:0000313" key="2">
    <source>
        <dbReference type="EMBL" id="SFX06874.1"/>
    </source>
</evidence>
<proteinExistence type="predicted"/>
<gene>
    <name evidence="2" type="ORF">SAMN02745752_00414</name>
</gene>
<dbReference type="RefSeq" id="WP_072324639.1">
    <property type="nucleotide sequence ID" value="NZ_FPJW01000001.1"/>
</dbReference>
<dbReference type="InterPro" id="IPR008579">
    <property type="entry name" value="UGlyAH_Cupin_dom"/>
</dbReference>
<dbReference type="OrthoDB" id="9799053at2"/>
<evidence type="ECO:0000313" key="3">
    <source>
        <dbReference type="Proteomes" id="UP000182350"/>
    </source>
</evidence>
<keyword evidence="3" id="KW-1185">Reference proteome</keyword>
<dbReference type="PANTHER" id="PTHR40943:SF2">
    <property type="entry name" value="(S)-UREIDOGLYCINE AMINOHYDROLASE CUPIN DOMAIN-CONTAINING PROTEIN"/>
    <property type="match status" value="1"/>
</dbReference>
<accession>A0A1K1U268</accession>
<feature type="domain" description="(S)-ureidoglycine aminohydrolase cupin" evidence="1">
    <location>
        <begin position="42"/>
        <end position="113"/>
    </location>
</feature>
<organism evidence="2 3">
    <name type="scientific">Marinospirillum alkaliphilum DSM 21637</name>
    <dbReference type="NCBI Taxonomy" id="1122209"/>
    <lineage>
        <taxon>Bacteria</taxon>
        <taxon>Pseudomonadati</taxon>
        <taxon>Pseudomonadota</taxon>
        <taxon>Gammaproteobacteria</taxon>
        <taxon>Oceanospirillales</taxon>
        <taxon>Oceanospirillaceae</taxon>
        <taxon>Marinospirillum</taxon>
    </lineage>
</organism>
<dbReference type="STRING" id="1122209.SAMN02745752_00414"/>
<dbReference type="Gene3D" id="2.60.120.10">
    <property type="entry name" value="Jelly Rolls"/>
    <property type="match status" value="1"/>
</dbReference>
<name>A0A1K1U268_9GAMM</name>
<protein>
    <recommendedName>
        <fullName evidence="1">(S)-ureidoglycine aminohydrolase cupin domain-containing protein</fullName>
    </recommendedName>
</protein>
<dbReference type="SUPFAM" id="SSF51182">
    <property type="entry name" value="RmlC-like cupins"/>
    <property type="match status" value="1"/>
</dbReference>
<sequence length="122" mass="13930">MSSLIRLLDKKPAVAAETYQLPEEKRLVGNPLQTLWLEYTDASNQFFSGVWRSEPGKWRIHYTEEEYCCIHEGISIVTDAEGQAVRLKAGDEFVIPRGFTGTWEVVETTTKRFVIFEKVSAS</sequence>
<dbReference type="PANTHER" id="PTHR40943">
    <property type="entry name" value="CYTOPLASMIC PROTEIN-RELATED"/>
    <property type="match status" value="1"/>
</dbReference>
<reference evidence="2 3" key="1">
    <citation type="submission" date="2016-11" db="EMBL/GenBank/DDBJ databases">
        <authorList>
            <person name="Jaros S."/>
            <person name="Januszkiewicz K."/>
            <person name="Wedrychowicz H."/>
        </authorList>
    </citation>
    <scope>NUCLEOTIDE SEQUENCE [LARGE SCALE GENOMIC DNA]</scope>
    <source>
        <strain evidence="2 3">DSM 21637</strain>
    </source>
</reference>
<dbReference type="InterPro" id="IPR011051">
    <property type="entry name" value="RmlC_Cupin_sf"/>
</dbReference>
<dbReference type="EMBL" id="FPJW01000001">
    <property type="protein sequence ID" value="SFX06874.1"/>
    <property type="molecule type" value="Genomic_DNA"/>
</dbReference>
<dbReference type="Proteomes" id="UP000182350">
    <property type="component" value="Unassembled WGS sequence"/>
</dbReference>
<dbReference type="Pfam" id="PF05899">
    <property type="entry name" value="Cupin_3"/>
    <property type="match status" value="1"/>
</dbReference>